<dbReference type="InterPro" id="IPR050389">
    <property type="entry name" value="LysR-type_TF"/>
</dbReference>
<keyword evidence="3" id="KW-0238">DNA-binding</keyword>
<dbReference type="Proteomes" id="UP001501671">
    <property type="component" value="Unassembled WGS sequence"/>
</dbReference>
<evidence type="ECO:0000313" key="6">
    <source>
        <dbReference type="EMBL" id="GAA4333327.1"/>
    </source>
</evidence>
<evidence type="ECO:0000256" key="4">
    <source>
        <dbReference type="ARBA" id="ARBA00023163"/>
    </source>
</evidence>
<protein>
    <submittedName>
        <fullName evidence="6">LysR family transcriptional regulator</fullName>
    </submittedName>
</protein>
<sequence>MRLRDVDLNLLVAFDALMRECHVTRAAYRLDVSQSSMSLALSKLRVMFHDPLLVKSHSGLIATEKARSLVPQVEEILRSVDMLLGEQQPFDPAQAQETVTMIVIDYIDFVVMPRLLSELQRLAPGVSLRIAGPNPRRLGEVMSNGEIDLALSYFPEPPDNIRTRPLFSDRLVGIARAGHPLFERPLSLERFCDFAHIAIEPAEGATMYNALVDDAMRSAGRRRRVALSKPTFLGVPFIVAQTDLVATLPERVAQRFTDIAPIRIFEPPLPLAAINVVQMWHDRTHNNPLHRWLRGLIDQVCGHWR</sequence>
<organism evidence="6 7">
    <name type="scientific">Pigmentiphaga soli</name>
    <dbReference type="NCBI Taxonomy" id="1007095"/>
    <lineage>
        <taxon>Bacteria</taxon>
        <taxon>Pseudomonadati</taxon>
        <taxon>Pseudomonadota</taxon>
        <taxon>Betaproteobacteria</taxon>
        <taxon>Burkholderiales</taxon>
        <taxon>Alcaligenaceae</taxon>
        <taxon>Pigmentiphaga</taxon>
    </lineage>
</organism>
<dbReference type="InterPro" id="IPR000847">
    <property type="entry name" value="LysR_HTH_N"/>
</dbReference>
<proteinExistence type="inferred from homology"/>
<dbReference type="EMBL" id="BAABFO010000010">
    <property type="protein sequence ID" value="GAA4333327.1"/>
    <property type="molecule type" value="Genomic_DNA"/>
</dbReference>
<reference evidence="7" key="1">
    <citation type="journal article" date="2019" name="Int. J. Syst. Evol. Microbiol.">
        <title>The Global Catalogue of Microorganisms (GCM) 10K type strain sequencing project: providing services to taxonomists for standard genome sequencing and annotation.</title>
        <authorList>
            <consortium name="The Broad Institute Genomics Platform"/>
            <consortium name="The Broad Institute Genome Sequencing Center for Infectious Disease"/>
            <person name="Wu L."/>
            <person name="Ma J."/>
        </authorList>
    </citation>
    <scope>NUCLEOTIDE SEQUENCE [LARGE SCALE GENOMIC DNA]</scope>
    <source>
        <strain evidence="7">JCM 17666</strain>
    </source>
</reference>
<dbReference type="SUPFAM" id="SSF53850">
    <property type="entry name" value="Periplasmic binding protein-like II"/>
    <property type="match status" value="1"/>
</dbReference>
<dbReference type="Pfam" id="PF03466">
    <property type="entry name" value="LysR_substrate"/>
    <property type="match status" value="1"/>
</dbReference>
<dbReference type="Gene3D" id="3.40.190.10">
    <property type="entry name" value="Periplasmic binding protein-like II"/>
    <property type="match status" value="2"/>
</dbReference>
<dbReference type="PROSITE" id="PS50931">
    <property type="entry name" value="HTH_LYSR"/>
    <property type="match status" value="1"/>
</dbReference>
<keyword evidence="4" id="KW-0804">Transcription</keyword>
<dbReference type="Gene3D" id="1.10.10.10">
    <property type="entry name" value="Winged helix-like DNA-binding domain superfamily/Winged helix DNA-binding domain"/>
    <property type="match status" value="1"/>
</dbReference>
<feature type="domain" description="HTH lysR-type" evidence="5">
    <location>
        <begin position="6"/>
        <end position="63"/>
    </location>
</feature>
<dbReference type="InterPro" id="IPR036390">
    <property type="entry name" value="WH_DNA-bd_sf"/>
</dbReference>
<keyword evidence="7" id="KW-1185">Reference proteome</keyword>
<gene>
    <name evidence="6" type="ORF">GCM10023144_24480</name>
</gene>
<dbReference type="PANTHER" id="PTHR30118">
    <property type="entry name" value="HTH-TYPE TRANSCRIPTIONAL REGULATOR LEUO-RELATED"/>
    <property type="match status" value="1"/>
</dbReference>
<dbReference type="RefSeq" id="WP_345249757.1">
    <property type="nucleotide sequence ID" value="NZ_BAABFO010000010.1"/>
</dbReference>
<dbReference type="CDD" id="cd08417">
    <property type="entry name" value="PBP2_Nitroaromatics_like"/>
    <property type="match status" value="1"/>
</dbReference>
<dbReference type="PANTHER" id="PTHR30118:SF15">
    <property type="entry name" value="TRANSCRIPTIONAL REGULATORY PROTEIN"/>
    <property type="match status" value="1"/>
</dbReference>
<accession>A0ABP8H2N1</accession>
<evidence type="ECO:0000313" key="7">
    <source>
        <dbReference type="Proteomes" id="UP001501671"/>
    </source>
</evidence>
<evidence type="ECO:0000256" key="1">
    <source>
        <dbReference type="ARBA" id="ARBA00009437"/>
    </source>
</evidence>
<evidence type="ECO:0000259" key="5">
    <source>
        <dbReference type="PROSITE" id="PS50931"/>
    </source>
</evidence>
<name>A0ABP8H2N1_9BURK</name>
<dbReference type="InterPro" id="IPR036388">
    <property type="entry name" value="WH-like_DNA-bd_sf"/>
</dbReference>
<evidence type="ECO:0000256" key="2">
    <source>
        <dbReference type="ARBA" id="ARBA00023015"/>
    </source>
</evidence>
<evidence type="ECO:0000256" key="3">
    <source>
        <dbReference type="ARBA" id="ARBA00023125"/>
    </source>
</evidence>
<dbReference type="InterPro" id="IPR005119">
    <property type="entry name" value="LysR_subst-bd"/>
</dbReference>
<dbReference type="SUPFAM" id="SSF46785">
    <property type="entry name" value="Winged helix' DNA-binding domain"/>
    <property type="match status" value="1"/>
</dbReference>
<keyword evidence="2" id="KW-0805">Transcription regulation</keyword>
<comment type="similarity">
    <text evidence="1">Belongs to the LysR transcriptional regulatory family.</text>
</comment>
<comment type="caution">
    <text evidence="6">The sequence shown here is derived from an EMBL/GenBank/DDBJ whole genome shotgun (WGS) entry which is preliminary data.</text>
</comment>
<dbReference type="Pfam" id="PF00126">
    <property type="entry name" value="HTH_1"/>
    <property type="match status" value="1"/>
</dbReference>
<dbReference type="InterPro" id="IPR037402">
    <property type="entry name" value="YidZ_PBP2"/>
</dbReference>